<dbReference type="EMBL" id="MU971377">
    <property type="protein sequence ID" value="KAK9236927.1"/>
    <property type="molecule type" value="Genomic_DNA"/>
</dbReference>
<organism evidence="1 2">
    <name type="scientific">Lipomyces kononenkoae</name>
    <name type="common">Yeast</name>
    <dbReference type="NCBI Taxonomy" id="34357"/>
    <lineage>
        <taxon>Eukaryota</taxon>
        <taxon>Fungi</taxon>
        <taxon>Dikarya</taxon>
        <taxon>Ascomycota</taxon>
        <taxon>Saccharomycotina</taxon>
        <taxon>Lipomycetes</taxon>
        <taxon>Lipomycetales</taxon>
        <taxon>Lipomycetaceae</taxon>
        <taxon>Lipomyces</taxon>
    </lineage>
</organism>
<evidence type="ECO:0000313" key="1">
    <source>
        <dbReference type="EMBL" id="KAK9236927.1"/>
    </source>
</evidence>
<proteinExistence type="predicted"/>
<reference evidence="2" key="1">
    <citation type="journal article" date="2024" name="Front. Bioeng. Biotechnol.">
        <title>Genome-scale model development and genomic sequencing of the oleaginous clade Lipomyces.</title>
        <authorList>
            <person name="Czajka J.J."/>
            <person name="Han Y."/>
            <person name="Kim J."/>
            <person name="Mondo S.J."/>
            <person name="Hofstad B.A."/>
            <person name="Robles A."/>
            <person name="Haridas S."/>
            <person name="Riley R."/>
            <person name="LaButti K."/>
            <person name="Pangilinan J."/>
            <person name="Andreopoulos W."/>
            <person name="Lipzen A."/>
            <person name="Yan J."/>
            <person name="Wang M."/>
            <person name="Ng V."/>
            <person name="Grigoriev I.V."/>
            <person name="Spatafora J.W."/>
            <person name="Magnuson J.K."/>
            <person name="Baker S.E."/>
            <person name="Pomraning K.R."/>
        </authorList>
    </citation>
    <scope>NUCLEOTIDE SEQUENCE [LARGE SCALE GENOMIC DNA]</scope>
    <source>
        <strain evidence="2">CBS 7786</strain>
    </source>
</reference>
<protein>
    <submittedName>
        <fullName evidence="1">Metallo-dependent phosphatase-like protein</fullName>
    </submittedName>
</protein>
<evidence type="ECO:0000313" key="2">
    <source>
        <dbReference type="Proteomes" id="UP001433508"/>
    </source>
</evidence>
<accession>A0ACC3SZ75</accession>
<sequence length="539" mass="59076">MRSFAVAVLAIASSALAQINVPGQVPINPVEPLQHRLAYAGTTGMTVSWNTYEQISEPIVYYGTNVWNLTDFATGSSVTYNTSLTWSNHVKITGLTPDTQYYYIVSHTNCYNCSELAPYTFTTARESGNTTPFTVAVAVDLGVMGSTGLSTTSKGKITANETNTIQSLTRYLDGFDFLWHPGDIAYADYWLKEQIQKYLTAVPIDMGYESYNKLLNQYFDEMQPITALKPYMVGPGNHDSNCDNGGTTDPATNISYTVDICIEGQTNFTGYRAHYRMPSAESGGLENFWYSFDHGMVHFIQIDTETDLGHGIVSPDEPYGSEGGFDTIGQDSGPFGLYNQQYNWLQKDLASVDRTKTPWIVVAGHRPLYAASHENGVCLECRTAFEPLFLQYNVDLVLSGHVHFYERNAPINNGTADPNELNNPSSPWYILNGAAGHYDGLDPIEGSPDYIRFVQNSTYGWSKLTFHNCTHLTHEFVASGNGTILDTATLYKAHTCAAASNYTGTNSSAPSSDHSGGASLKVSSVLFAIVLAAVVMVAF</sequence>
<name>A0ACC3SZ75_LIPKO</name>
<gene>
    <name evidence="1" type="ORF">V1525DRAFT_388980</name>
</gene>
<dbReference type="Proteomes" id="UP001433508">
    <property type="component" value="Unassembled WGS sequence"/>
</dbReference>
<comment type="caution">
    <text evidence="1">The sequence shown here is derived from an EMBL/GenBank/DDBJ whole genome shotgun (WGS) entry which is preliminary data.</text>
</comment>
<keyword evidence="2" id="KW-1185">Reference proteome</keyword>